<keyword evidence="3" id="KW-1185">Reference proteome</keyword>
<evidence type="ECO:0000313" key="2">
    <source>
        <dbReference type="EMBL" id="QIK39212.1"/>
    </source>
</evidence>
<organism evidence="2 3">
    <name type="scientific">Caldichromatium japonicum</name>
    <dbReference type="NCBI Taxonomy" id="2699430"/>
    <lineage>
        <taxon>Bacteria</taxon>
        <taxon>Pseudomonadati</taxon>
        <taxon>Pseudomonadota</taxon>
        <taxon>Gammaproteobacteria</taxon>
        <taxon>Chromatiales</taxon>
        <taxon>Chromatiaceae</taxon>
        <taxon>Caldichromatium</taxon>
    </lineage>
</organism>
<evidence type="ECO:0000313" key="3">
    <source>
        <dbReference type="Proteomes" id="UP000502699"/>
    </source>
</evidence>
<dbReference type="InterPro" id="IPR036034">
    <property type="entry name" value="PDZ_sf"/>
</dbReference>
<dbReference type="SMART" id="SM00228">
    <property type="entry name" value="PDZ"/>
    <property type="match status" value="1"/>
</dbReference>
<dbReference type="Pfam" id="PF04187">
    <property type="entry name" value="Cofac_haem_bdg"/>
    <property type="match status" value="1"/>
</dbReference>
<dbReference type="Pfam" id="PF13180">
    <property type="entry name" value="PDZ_2"/>
    <property type="match status" value="1"/>
</dbReference>
<dbReference type="Gene3D" id="2.30.42.10">
    <property type="match status" value="1"/>
</dbReference>
<dbReference type="SUPFAM" id="SSF159501">
    <property type="entry name" value="EreA/ChaN-like"/>
    <property type="match status" value="1"/>
</dbReference>
<evidence type="ECO:0000259" key="1">
    <source>
        <dbReference type="PROSITE" id="PS50106"/>
    </source>
</evidence>
<dbReference type="AlphaFoldDB" id="A0A6G7VGY9"/>
<dbReference type="EMBL" id="CP048029">
    <property type="protein sequence ID" value="QIK39212.1"/>
    <property type="molecule type" value="Genomic_DNA"/>
</dbReference>
<name>A0A6G7VGY9_9GAMM</name>
<dbReference type="InterPro" id="IPR001478">
    <property type="entry name" value="PDZ"/>
</dbReference>
<dbReference type="PROSITE" id="PS50106">
    <property type="entry name" value="PDZ"/>
    <property type="match status" value="1"/>
</dbReference>
<dbReference type="KEGG" id="cjap:GWK36_11045"/>
<dbReference type="CDD" id="cd14727">
    <property type="entry name" value="ChanN-like"/>
    <property type="match status" value="1"/>
</dbReference>
<dbReference type="Gene3D" id="3.40.50.11550">
    <property type="match status" value="1"/>
</dbReference>
<reference evidence="3" key="1">
    <citation type="submission" date="2020-01" db="EMBL/GenBank/DDBJ databases">
        <title>Caldichromatium gen. nov., sp. nov., a thermophilic purple sulfur bacterium member of the family Chromatiaceae isolated from Nakabusa hot spring, Japan.</title>
        <authorList>
            <person name="Saini M.K."/>
            <person name="Hanada S."/>
            <person name="Tank M."/>
        </authorList>
    </citation>
    <scope>NUCLEOTIDE SEQUENCE [LARGE SCALE GENOMIC DNA]</scope>
    <source>
        <strain evidence="3">No.7</strain>
    </source>
</reference>
<proteinExistence type="predicted"/>
<feature type="domain" description="PDZ" evidence="1">
    <location>
        <begin position="289"/>
        <end position="362"/>
    </location>
</feature>
<gene>
    <name evidence="2" type="ORF">GWK36_11045</name>
</gene>
<dbReference type="SUPFAM" id="SSF50156">
    <property type="entry name" value="PDZ domain-like"/>
    <property type="match status" value="1"/>
</dbReference>
<sequence length="378" mass="41978">MAAVLVGLNALVCAQVEPPSPTELQTATQPIWAVESAQLNPLADLIPRLCDRQVVFIGEQHDRYEDHLTQASIIEGLLRCGRPVAIGMEMFQQPYQAALDDYIAGRIDEVELLRRTEYFERWRFDYRLYRPILALARKYGIPVIALNLPSELTRKVGDGGIAGLSPEERTRLPEIDRSDQEYRARIAAVFQHHPPEQRRDFEHFLEVQLLWDEGMAERAARYLAEHPEHLLVILSGSGHLEFGQGIPKRLGRRLPVATAILLNGTGRNLDPRAADVFVYPEAATLPPAGRLGVELADRPDPKGGMAIKGVAEGSGADMAGLKAGDRLLKIAGHRIGDYTDIRLALLDARPGQRVEIEIARSPLLGPEESLALEVELRE</sequence>
<dbReference type="Proteomes" id="UP000502699">
    <property type="component" value="Chromosome"/>
</dbReference>
<accession>A0A6G7VGY9</accession>
<dbReference type="InterPro" id="IPR007314">
    <property type="entry name" value="Cofac_haem-bd_dom"/>
</dbReference>
<protein>
    <submittedName>
        <fullName evidence="2">PDZ domain-containing protein</fullName>
    </submittedName>
</protein>
<dbReference type="RefSeq" id="WP_166272659.1">
    <property type="nucleotide sequence ID" value="NZ_CP048029.1"/>
</dbReference>